<dbReference type="Pfam" id="PF13508">
    <property type="entry name" value="Acetyltransf_7"/>
    <property type="match status" value="1"/>
</dbReference>
<gene>
    <name evidence="4" type="ORF">LX16_1863</name>
</gene>
<protein>
    <submittedName>
        <fullName evidence="4">Acetyltransferase (GNAT) family protein</fullName>
    </submittedName>
</protein>
<comment type="caution">
    <text evidence="4">The sequence shown here is derived from an EMBL/GenBank/DDBJ whole genome shotgun (WGS) entry which is preliminary data.</text>
</comment>
<keyword evidence="5" id="KW-1185">Reference proteome</keyword>
<proteinExistence type="predicted"/>
<name>A0A562VE24_9ACTN</name>
<evidence type="ECO:0000313" key="4">
    <source>
        <dbReference type="EMBL" id="TWJ16139.1"/>
    </source>
</evidence>
<feature type="domain" description="N-acetyltransferase" evidence="3">
    <location>
        <begin position="181"/>
        <end position="317"/>
    </location>
</feature>
<dbReference type="GO" id="GO:0016747">
    <property type="term" value="F:acyltransferase activity, transferring groups other than amino-acyl groups"/>
    <property type="evidence" value="ECO:0007669"/>
    <property type="project" value="InterPro"/>
</dbReference>
<organism evidence="4 5">
    <name type="scientific">Stackebrandtia albiflava</name>
    <dbReference type="NCBI Taxonomy" id="406432"/>
    <lineage>
        <taxon>Bacteria</taxon>
        <taxon>Bacillati</taxon>
        <taxon>Actinomycetota</taxon>
        <taxon>Actinomycetes</taxon>
        <taxon>Glycomycetales</taxon>
        <taxon>Glycomycetaceae</taxon>
        <taxon>Stackebrandtia</taxon>
    </lineage>
</organism>
<keyword evidence="2" id="KW-0012">Acyltransferase</keyword>
<dbReference type="OrthoDB" id="9788300at2"/>
<evidence type="ECO:0000256" key="2">
    <source>
        <dbReference type="ARBA" id="ARBA00023315"/>
    </source>
</evidence>
<dbReference type="CDD" id="cd04301">
    <property type="entry name" value="NAT_SF"/>
    <property type="match status" value="2"/>
</dbReference>
<evidence type="ECO:0000313" key="5">
    <source>
        <dbReference type="Proteomes" id="UP000321617"/>
    </source>
</evidence>
<dbReference type="AlphaFoldDB" id="A0A562VE24"/>
<dbReference type="Gene3D" id="3.40.630.30">
    <property type="match status" value="2"/>
</dbReference>
<dbReference type="PROSITE" id="PS51186">
    <property type="entry name" value="GNAT"/>
    <property type="match status" value="2"/>
</dbReference>
<evidence type="ECO:0000256" key="1">
    <source>
        <dbReference type="ARBA" id="ARBA00022679"/>
    </source>
</evidence>
<evidence type="ECO:0000259" key="3">
    <source>
        <dbReference type="PROSITE" id="PS51186"/>
    </source>
</evidence>
<sequence length="323" mass="36009">MVVTTGFDVGMGHRLVTAWNESVPGDPITEERFRRLVLLDPNFDPEGLRIAHDGDEIVGAVYAVRRTVAMTADDLEPEQGWIPFLFTTPAHRRRGIGGRLLDEALDWLRGHGRRQADFSSYTPNYIQPGIDRERHPEAAGLLESRGFRTLYRASAMDMNLVGHTIPEKVRDRIAALTADGYTFGTPDADELVPLIRLAHEEFNPDWARAIREAAVAGIPLNRIVVARAPGGRVIGWGMCAGYESVIDRFGPFGVLADRRGLGLGEVLLHLCLERMRALGAHNAWFLWTGRESPAGHLYLKTGFTITRTFDVMRAPLHPRKDQS</sequence>
<dbReference type="InterPro" id="IPR016181">
    <property type="entry name" value="Acyl_CoA_acyltransferase"/>
</dbReference>
<accession>A0A562VE24</accession>
<reference evidence="4 5" key="1">
    <citation type="journal article" date="2013" name="Stand. Genomic Sci.">
        <title>Genomic Encyclopedia of Type Strains, Phase I: The one thousand microbial genomes (KMG-I) project.</title>
        <authorList>
            <person name="Kyrpides N.C."/>
            <person name="Woyke T."/>
            <person name="Eisen J.A."/>
            <person name="Garrity G."/>
            <person name="Lilburn T.G."/>
            <person name="Beck B.J."/>
            <person name="Whitman W.B."/>
            <person name="Hugenholtz P."/>
            <person name="Klenk H.P."/>
        </authorList>
    </citation>
    <scope>NUCLEOTIDE SEQUENCE [LARGE SCALE GENOMIC DNA]</scope>
    <source>
        <strain evidence="4 5">DSM 45044</strain>
    </source>
</reference>
<dbReference type="InterPro" id="IPR050832">
    <property type="entry name" value="Bact_Acetyltransf"/>
</dbReference>
<dbReference type="InterPro" id="IPR000182">
    <property type="entry name" value="GNAT_dom"/>
</dbReference>
<feature type="domain" description="N-acetyltransferase" evidence="3">
    <location>
        <begin position="2"/>
        <end position="172"/>
    </location>
</feature>
<dbReference type="RefSeq" id="WP_147136034.1">
    <property type="nucleotide sequence ID" value="NZ_BAABIJ010000001.1"/>
</dbReference>
<dbReference type="EMBL" id="VLLL01000005">
    <property type="protein sequence ID" value="TWJ16139.1"/>
    <property type="molecule type" value="Genomic_DNA"/>
</dbReference>
<dbReference type="Pfam" id="PF00583">
    <property type="entry name" value="Acetyltransf_1"/>
    <property type="match status" value="1"/>
</dbReference>
<dbReference type="SUPFAM" id="SSF55729">
    <property type="entry name" value="Acyl-CoA N-acyltransferases (Nat)"/>
    <property type="match status" value="2"/>
</dbReference>
<dbReference type="PANTHER" id="PTHR43877">
    <property type="entry name" value="AMINOALKYLPHOSPHONATE N-ACETYLTRANSFERASE-RELATED-RELATED"/>
    <property type="match status" value="1"/>
</dbReference>
<keyword evidence="1 4" id="KW-0808">Transferase</keyword>
<dbReference type="Proteomes" id="UP000321617">
    <property type="component" value="Unassembled WGS sequence"/>
</dbReference>